<dbReference type="EMBL" id="CP036553">
    <property type="protein sequence ID" value="QCQ37402.1"/>
    <property type="molecule type" value="Genomic_DNA"/>
</dbReference>
<reference evidence="1 2" key="1">
    <citation type="submission" date="2019-03" db="EMBL/GenBank/DDBJ databases">
        <title>Complete genome assembly of MDR B. fragilis.</title>
        <authorList>
            <person name="Sydenham T.V."/>
            <person name="Hasman H."/>
            <person name="Justesen U.S."/>
        </authorList>
    </citation>
    <scope>NUCLEOTIDE SEQUENCE [LARGE SCALE GENOMIC DNA]</scope>
    <source>
        <strain evidence="1 2">DCMOUH0067B</strain>
    </source>
</reference>
<protein>
    <submittedName>
        <fullName evidence="1">Uncharacterized protein</fullName>
    </submittedName>
</protein>
<gene>
    <name evidence="1" type="ORF">IA74_015510</name>
</gene>
<dbReference type="RefSeq" id="WP_137569095.1">
    <property type="nucleotide sequence ID" value="NZ_CP036553.1"/>
</dbReference>
<evidence type="ECO:0000313" key="1">
    <source>
        <dbReference type="EMBL" id="QCQ37402.1"/>
    </source>
</evidence>
<sequence>MDKTIYIVTTRSFNCEANQRTLFNRENCSPVNFNKDGDWYKIAFPHYFTDIIQFADIRVVEKLIRTKANRSFRDRLDNIEEITREEINKEIEKREEEGKINIVLKILNTILLILKTAKGGFAFESSSKDKAVNIDNDKIDYDKLYPMMKNAINEVALIIFEETWDLLYALDNEDIGKVVDMVVENKSFKWKYKGLQSSVTMVIDTVINSVLKRIVIESIPTWWHRQIYLKNKCLYWGSEDAKACYDFLKGKDVFKKAEFLHSQEVKNQFSLEQPIYQYNIDTENEKWFIVQCFDMRTDPDFGLDYLLSLIEEVEDKLDKTCKYKYNILIHDYDIGRKLIRSSVLLQKKEFKFVLDNIKKSLAEKELEIIVKGKKELSPSISNADDFFNTKTVFQPKLDFSILQSENFDIYRELIKIRIPNRKTYFGKIENIIVFKHNKGEIAKILKKEEIQPLRRLFEYRQLIMELRVQTMIDIEKMIYGKLDIAKLNEKLRLFYISVRNALSDLNNQKANDSSLSLEKEFLTKMLQVLDNYFLITKKEGTDIDKKISIPVELIKDINSI</sequence>
<organism evidence="1 2">
    <name type="scientific">Bacteroides fragilis</name>
    <dbReference type="NCBI Taxonomy" id="817"/>
    <lineage>
        <taxon>Bacteria</taxon>
        <taxon>Pseudomonadati</taxon>
        <taxon>Bacteroidota</taxon>
        <taxon>Bacteroidia</taxon>
        <taxon>Bacteroidales</taxon>
        <taxon>Bacteroidaceae</taxon>
        <taxon>Bacteroides</taxon>
    </lineage>
</organism>
<proteinExistence type="predicted"/>
<dbReference type="Proteomes" id="UP000028294">
    <property type="component" value="Chromosome"/>
</dbReference>
<name>A0AAP8ZWX3_BACFG</name>
<evidence type="ECO:0000313" key="2">
    <source>
        <dbReference type="Proteomes" id="UP000028294"/>
    </source>
</evidence>
<accession>A0AAP8ZWX3</accession>
<dbReference type="AlphaFoldDB" id="A0AAP8ZWX3"/>